<organism evidence="2 3">
    <name type="scientific">Phyllotreta striolata</name>
    <name type="common">Striped flea beetle</name>
    <name type="synonym">Crioceris striolata</name>
    <dbReference type="NCBI Taxonomy" id="444603"/>
    <lineage>
        <taxon>Eukaryota</taxon>
        <taxon>Metazoa</taxon>
        <taxon>Ecdysozoa</taxon>
        <taxon>Arthropoda</taxon>
        <taxon>Hexapoda</taxon>
        <taxon>Insecta</taxon>
        <taxon>Pterygota</taxon>
        <taxon>Neoptera</taxon>
        <taxon>Endopterygota</taxon>
        <taxon>Coleoptera</taxon>
        <taxon>Polyphaga</taxon>
        <taxon>Cucujiformia</taxon>
        <taxon>Chrysomeloidea</taxon>
        <taxon>Chrysomelidae</taxon>
        <taxon>Galerucinae</taxon>
        <taxon>Alticini</taxon>
        <taxon>Phyllotreta</taxon>
    </lineage>
</organism>
<keyword evidence="1" id="KW-1133">Transmembrane helix</keyword>
<accession>A0A9P0DFA9</accession>
<evidence type="ECO:0000313" key="2">
    <source>
        <dbReference type="EMBL" id="CAH1137790.1"/>
    </source>
</evidence>
<evidence type="ECO:0000256" key="1">
    <source>
        <dbReference type="SAM" id="Phobius"/>
    </source>
</evidence>
<dbReference type="SMART" id="SM00718">
    <property type="entry name" value="DM4_12"/>
    <property type="match status" value="1"/>
</dbReference>
<protein>
    <submittedName>
        <fullName evidence="2">Uncharacterized protein</fullName>
    </submittedName>
</protein>
<dbReference type="PANTHER" id="PTHR21398">
    <property type="entry name" value="AGAP007094-PA"/>
    <property type="match status" value="1"/>
</dbReference>
<evidence type="ECO:0000313" key="3">
    <source>
        <dbReference type="Proteomes" id="UP001153712"/>
    </source>
</evidence>
<dbReference type="Pfam" id="PF07841">
    <property type="entry name" value="DM4_12"/>
    <property type="match status" value="1"/>
</dbReference>
<gene>
    <name evidence="2" type="ORF">PHYEVI_LOCUS113</name>
</gene>
<proteinExistence type="predicted"/>
<dbReference type="InterPro" id="IPR006631">
    <property type="entry name" value="DM4_12"/>
</dbReference>
<keyword evidence="1" id="KW-0812">Transmembrane</keyword>
<keyword evidence="1" id="KW-0472">Membrane</keyword>
<name>A0A9P0DFA9_PHYSR</name>
<dbReference type="EMBL" id="OU900094">
    <property type="protein sequence ID" value="CAH1137790.1"/>
    <property type="molecule type" value="Genomic_DNA"/>
</dbReference>
<sequence length="205" mass="23246">MSNSYKYQQNTSLIMVRCTRIIAIYHISVVLISWLMVTSAQEYTFVNPVRFPYSPTGSPYVGTFVAVAMPIDITGPADLFFSFNIEASYGLPENQTEFQYPPLITSTRRFLYNLLESKINEYGYQGKDCLQRAICEAAEYTTLNSGVLGDIVHIILTPSASLKEKNIDDYIESEEFGKKNGHCKKYKKNCPLSILNLVSKVKNYI</sequence>
<dbReference type="OrthoDB" id="6340174at2759"/>
<reference evidence="2" key="1">
    <citation type="submission" date="2022-01" db="EMBL/GenBank/DDBJ databases">
        <authorList>
            <person name="King R."/>
        </authorList>
    </citation>
    <scope>NUCLEOTIDE SEQUENCE</scope>
</reference>
<dbReference type="AlphaFoldDB" id="A0A9P0DFA9"/>
<dbReference type="PANTHER" id="PTHR21398:SF22">
    <property type="entry name" value="IP12060P-RELATED"/>
    <property type="match status" value="1"/>
</dbReference>
<dbReference type="Proteomes" id="UP001153712">
    <property type="component" value="Chromosome 1"/>
</dbReference>
<feature type="transmembrane region" description="Helical" evidence="1">
    <location>
        <begin position="21"/>
        <end position="40"/>
    </location>
</feature>
<keyword evidence="3" id="KW-1185">Reference proteome</keyword>